<dbReference type="Proteomes" id="UP000824496">
    <property type="component" value="Chromosome"/>
</dbReference>
<name>A0ABM7UL31_9ACTO</name>
<sequence>MRTVPWGGSAPVAPAVVPASTAPVISSRGRAGRRRITTASPLLAALPAYEQGQ</sequence>
<evidence type="ECO:0000313" key="1">
    <source>
        <dbReference type="EMBL" id="BDA64713.1"/>
    </source>
</evidence>
<evidence type="ECO:0000313" key="2">
    <source>
        <dbReference type="Proteomes" id="UP000824496"/>
    </source>
</evidence>
<proteinExistence type="predicted"/>
<protein>
    <submittedName>
        <fullName evidence="1">Uncharacterized protein</fullName>
    </submittedName>
</protein>
<dbReference type="EMBL" id="AP025017">
    <property type="protein sequence ID" value="BDA64713.1"/>
    <property type="molecule type" value="Genomic_DNA"/>
</dbReference>
<reference evidence="1 2" key="1">
    <citation type="submission" date="2021-08" db="EMBL/GenBank/DDBJ databases">
        <title>Whole genome sequence of novel Actinomyces species strain MAS-1.</title>
        <authorList>
            <person name="Saito M."/>
            <person name="Kuwahara N."/>
            <person name="Takizawa T."/>
            <person name="Gotouda H."/>
            <person name="Ochiai T."/>
        </authorList>
    </citation>
    <scope>NUCLEOTIDE SEQUENCE [LARGE SCALE GENOMIC DNA]</scope>
    <source>
        <strain evidence="1 2">MAS-1</strain>
    </source>
</reference>
<keyword evidence="2" id="KW-1185">Reference proteome</keyword>
<gene>
    <name evidence="1" type="ORF">MANAM107_15470</name>
</gene>
<dbReference type="RefSeq" id="WP_223907013.1">
    <property type="nucleotide sequence ID" value="NZ_AP025017.1"/>
</dbReference>
<organism evidence="1 2">
    <name type="scientific">Actinomyces capricornis</name>
    <dbReference type="NCBI Taxonomy" id="2755559"/>
    <lineage>
        <taxon>Bacteria</taxon>
        <taxon>Bacillati</taxon>
        <taxon>Actinomycetota</taxon>
        <taxon>Actinomycetes</taxon>
        <taxon>Actinomycetales</taxon>
        <taxon>Actinomycetaceae</taxon>
        <taxon>Actinomyces</taxon>
    </lineage>
</organism>
<accession>A0ABM7UL31</accession>